<dbReference type="Pfam" id="PF02985">
    <property type="entry name" value="HEAT"/>
    <property type="match status" value="1"/>
</dbReference>
<dbReference type="Gene3D" id="1.25.10.10">
    <property type="entry name" value="Leucine-rich Repeat Variant"/>
    <property type="match status" value="3"/>
</dbReference>
<dbReference type="InterPro" id="IPR000357">
    <property type="entry name" value="HEAT"/>
</dbReference>
<dbReference type="InterPro" id="IPR025283">
    <property type="entry name" value="DUF4042"/>
</dbReference>
<accession>A0A482XAK6</accession>
<dbReference type="PANTHER" id="PTHR13366">
    <property type="entry name" value="MALARIA ANTIGEN-RELATED"/>
    <property type="match status" value="1"/>
</dbReference>
<dbReference type="AlphaFoldDB" id="A0A482XAK6"/>
<organism evidence="4 5">
    <name type="scientific">Laodelphax striatellus</name>
    <name type="common">Small brown planthopper</name>
    <name type="synonym">Delphax striatella</name>
    <dbReference type="NCBI Taxonomy" id="195883"/>
    <lineage>
        <taxon>Eukaryota</taxon>
        <taxon>Metazoa</taxon>
        <taxon>Ecdysozoa</taxon>
        <taxon>Arthropoda</taxon>
        <taxon>Hexapoda</taxon>
        <taxon>Insecta</taxon>
        <taxon>Pterygota</taxon>
        <taxon>Neoptera</taxon>
        <taxon>Paraneoptera</taxon>
        <taxon>Hemiptera</taxon>
        <taxon>Auchenorrhyncha</taxon>
        <taxon>Fulgoroidea</taxon>
        <taxon>Delphacidae</taxon>
        <taxon>Criomorphinae</taxon>
        <taxon>Laodelphax</taxon>
    </lineage>
</organism>
<dbReference type="InterPro" id="IPR011989">
    <property type="entry name" value="ARM-like"/>
</dbReference>
<dbReference type="InterPro" id="IPR052107">
    <property type="entry name" value="HEAT6"/>
</dbReference>
<evidence type="ECO:0000256" key="2">
    <source>
        <dbReference type="ARBA" id="ARBA00022737"/>
    </source>
</evidence>
<dbReference type="InParanoid" id="A0A482XAK6"/>
<proteinExistence type="predicted"/>
<dbReference type="Pfam" id="PF13251">
    <property type="entry name" value="DUF4042"/>
    <property type="match status" value="1"/>
</dbReference>
<comment type="caution">
    <text evidence="4">The sequence shown here is derived from an EMBL/GenBank/DDBJ whole genome shotgun (WGS) entry which is preliminary data.</text>
</comment>
<dbReference type="SUPFAM" id="SSF48371">
    <property type="entry name" value="ARM repeat"/>
    <property type="match status" value="1"/>
</dbReference>
<keyword evidence="5" id="KW-1185">Reference proteome</keyword>
<keyword evidence="2" id="KW-0677">Repeat</keyword>
<name>A0A482XAK6_LAOST</name>
<evidence type="ECO:0000313" key="5">
    <source>
        <dbReference type="Proteomes" id="UP000291343"/>
    </source>
</evidence>
<gene>
    <name evidence="4" type="ORF">LSTR_LSTR001477</name>
</gene>
<dbReference type="EMBL" id="QKKF02014716">
    <property type="protein sequence ID" value="RZF42682.1"/>
    <property type="molecule type" value="Genomic_DNA"/>
</dbReference>
<evidence type="ECO:0000313" key="4">
    <source>
        <dbReference type="EMBL" id="RZF42682.1"/>
    </source>
</evidence>
<evidence type="ECO:0000259" key="3">
    <source>
        <dbReference type="Pfam" id="PF13251"/>
    </source>
</evidence>
<reference evidence="4 5" key="1">
    <citation type="journal article" date="2017" name="Gigascience">
        <title>Genome sequence of the small brown planthopper, Laodelphax striatellus.</title>
        <authorList>
            <person name="Zhu J."/>
            <person name="Jiang F."/>
            <person name="Wang X."/>
            <person name="Yang P."/>
            <person name="Bao Y."/>
            <person name="Zhao W."/>
            <person name="Wang W."/>
            <person name="Lu H."/>
            <person name="Wang Q."/>
            <person name="Cui N."/>
            <person name="Li J."/>
            <person name="Chen X."/>
            <person name="Luo L."/>
            <person name="Yu J."/>
            <person name="Kang L."/>
            <person name="Cui F."/>
        </authorList>
    </citation>
    <scope>NUCLEOTIDE SEQUENCE [LARGE SCALE GENOMIC DNA]</scope>
    <source>
        <strain evidence="4">Lst14</strain>
    </source>
</reference>
<dbReference type="InterPro" id="IPR016024">
    <property type="entry name" value="ARM-type_fold"/>
</dbReference>
<evidence type="ECO:0000256" key="1">
    <source>
        <dbReference type="ARBA" id="ARBA00015263"/>
    </source>
</evidence>
<dbReference type="PANTHER" id="PTHR13366:SF0">
    <property type="entry name" value="HEAT REPEAT-CONTAINING PROTEIN 6"/>
    <property type="match status" value="1"/>
</dbReference>
<dbReference type="Proteomes" id="UP000291343">
    <property type="component" value="Unassembled WGS sequence"/>
</dbReference>
<dbReference type="FunCoup" id="A0A482XAK6">
    <property type="interactions" value="1858"/>
</dbReference>
<dbReference type="STRING" id="195883.A0A482XAK6"/>
<protein>
    <recommendedName>
        <fullName evidence="1">HEAT repeat-containing protein 6</fullName>
    </recommendedName>
</protein>
<sequence length="1000" mass="110415">MEKYLDSYMSEFSSLECGRSDSDKPRINHLLDSLNALNFSDCIKLNNNKAVLLIHQCCKLVSPSDTFLVAKCSHLIMNLVTKLSVKIEGKSLCIVVNWCCQALKLSADVALIDVLQALHAVIESKPSSIEEVTQELMNRLSEGLEDRASLLIPHNVKFWRIRCMTALIQTGSLTHNQLLAASEILLNILIINSPLMDDLCFSQVLTCSIEAVQGLCDCDKKWLSEHLGDVIGIIMAYMHFGLADWKFKRPKRHFPTPLPVVHNSSDVKGPVNHRKQRTKAIRQGLKSNDDEKSVVNVEEFDLAELNLTTSDSDFSDNEGGRLAKRARVHSKVRLASLNLLLNLTKVCGCIELFGYYGSLLASSGLPHSILREPAIRVRSTAIATLSVLLSAAKGFFAFAQETESASFTAFSSVLADLLKSLHTCLISAFKQTSPTLIYMNLIHCASALVGCTPYHRLKPGLATQLYIAVCPFLRYKERNMTVAVLTYIGALVTLSPTTEEVCRLISQREVVEKGIDSHDTDNKETDNVKILLPDLCIDNIKDLTSPVQVIVESWQLITHLTRNHYGIISTHVQPVLEALHISLVSTSDVVQLHAAKALEQIAPLMANSKDTEALCIEEWCYLLKGGPLLGLLQSANAIAAAGCDCVANIGPNVWTQLSRDVQLLVITLLFGCAGHEECPVRAAAIRAIAILLAFPSLADDEQFVCDVCDSVLALIKDPFLSVRIKAAWSLGKLCETLQHPDYPHLQAAVSVEALFDATLQATQDSDNVRTGAVRALGYLVKLLSEEDVKQAHYVPLIEKTIVALTKAASSGLNMKLKWNACYAMSSLFENSAIQSISAVAWQDQILTALCNIIMKCNNFKVRVNACHALHSISDRSHFGSHFFTVWQTILDGLENAYNMPDLREFKHQNSLFDQLCLNLCHLTLFVTIEDLGRLADILSFRMEVATDHMHKFQKNALPENTQPVISARSHVSSINLPVDSTTQVQRSALQMLVNIFAAPT</sequence>
<dbReference type="OrthoDB" id="66533at2759"/>
<feature type="domain" description="DUF4042" evidence="3">
    <location>
        <begin position="331"/>
        <end position="501"/>
    </location>
</feature>